<evidence type="ECO:0000313" key="2">
    <source>
        <dbReference type="EMBL" id="THZ35021.1"/>
    </source>
</evidence>
<organism evidence="2 3">
    <name type="scientific">Aureobasidium pullulans</name>
    <name type="common">Black yeast</name>
    <name type="synonym">Pullularia pullulans</name>
    <dbReference type="NCBI Taxonomy" id="5580"/>
    <lineage>
        <taxon>Eukaryota</taxon>
        <taxon>Fungi</taxon>
        <taxon>Dikarya</taxon>
        <taxon>Ascomycota</taxon>
        <taxon>Pezizomycotina</taxon>
        <taxon>Dothideomycetes</taxon>
        <taxon>Dothideomycetidae</taxon>
        <taxon>Dothideales</taxon>
        <taxon>Saccotheciaceae</taxon>
        <taxon>Aureobasidium</taxon>
    </lineage>
</organism>
<dbReference type="AlphaFoldDB" id="A0A4V4KNM2"/>
<dbReference type="EMBL" id="QZBN01000902">
    <property type="protein sequence ID" value="THZ35021.1"/>
    <property type="molecule type" value="Genomic_DNA"/>
</dbReference>
<dbReference type="InterPro" id="IPR036047">
    <property type="entry name" value="F-box-like_dom_sf"/>
</dbReference>
<proteinExistence type="predicted"/>
<protein>
    <recommendedName>
        <fullName evidence="1">F-box domain-containing protein</fullName>
    </recommendedName>
</protein>
<dbReference type="Proteomes" id="UP000310121">
    <property type="component" value="Unassembled WGS sequence"/>
</dbReference>
<sequence length="457" mass="51835">MLLSILPSSYNNKSTSPSIIDWTSTAYSLRPCLITYINPPSISHDLSRSQLLNPYLRQSIKQPTMNAHGRVGLNDLPLELQQRICRNLPGRDLKQLRLVSRHYASAAARDLPIIIHLFDEPQSCRNALEIARHPDLQIAVTAVAVDVSRIKDHKCFSSWIRSIPWELACYQKDPSSATVLLETLTELLSTCPRLREIIITNVYGAAFALPYTRQKCYTKFSPFLEPYSSKSPRSRFSLQQILNCLGPSESLTSLTVMPACFNNTPDVPTNVSSENLAFLESLKYFQCLSQEDKAFAVLLPILASAKHLAWLAVREFVRYTPSLSFPSRTELFDTIRSDSLEYINVDGCQATPDSFRDFLLHHAPNLKIIGTKKMRLVIPAVSIDVAWRDLASDLAGRFPKLDYLALEHPDAVGLRFSGWTRRQVCDRFRHTVMGRLAQERPILELEEALRDKYRIEA</sequence>
<reference evidence="2 3" key="1">
    <citation type="submission" date="2018-10" db="EMBL/GenBank/DDBJ databases">
        <title>Fifty Aureobasidium pullulans genomes reveal a recombining polyextremotolerant generalist.</title>
        <authorList>
            <person name="Gostincar C."/>
            <person name="Turk M."/>
            <person name="Zajc J."/>
            <person name="Gunde-Cimerman N."/>
        </authorList>
    </citation>
    <scope>NUCLEOTIDE SEQUENCE [LARGE SCALE GENOMIC DNA]</scope>
    <source>
        <strain evidence="2 3">EXF-3844</strain>
    </source>
</reference>
<dbReference type="Pfam" id="PF00646">
    <property type="entry name" value="F-box"/>
    <property type="match status" value="1"/>
</dbReference>
<feature type="domain" description="F-box" evidence="1">
    <location>
        <begin position="70"/>
        <end position="117"/>
    </location>
</feature>
<gene>
    <name evidence="2" type="ORF">D6C90_07489</name>
</gene>
<evidence type="ECO:0000259" key="1">
    <source>
        <dbReference type="PROSITE" id="PS50181"/>
    </source>
</evidence>
<dbReference type="PROSITE" id="PS50181">
    <property type="entry name" value="FBOX"/>
    <property type="match status" value="1"/>
</dbReference>
<dbReference type="SUPFAM" id="SSF81383">
    <property type="entry name" value="F-box domain"/>
    <property type="match status" value="1"/>
</dbReference>
<comment type="caution">
    <text evidence="2">The sequence shown here is derived from an EMBL/GenBank/DDBJ whole genome shotgun (WGS) entry which is preliminary data.</text>
</comment>
<dbReference type="CDD" id="cd09917">
    <property type="entry name" value="F-box_SF"/>
    <property type="match status" value="1"/>
</dbReference>
<evidence type="ECO:0000313" key="3">
    <source>
        <dbReference type="Proteomes" id="UP000310121"/>
    </source>
</evidence>
<accession>A0A4V4KNM2</accession>
<name>A0A4V4KNM2_AURPU</name>
<dbReference type="InterPro" id="IPR001810">
    <property type="entry name" value="F-box_dom"/>
</dbReference>